<protein>
    <recommendedName>
        <fullName evidence="1">DUF8175 domain-containing protein</fullName>
    </recommendedName>
</protein>
<dbReference type="AlphaFoldDB" id="A0A544Y9Y5"/>
<sequence length="205" mass="22450">MKAPVLVLVLLTACACGTSTTPASPARQARITWQNFHGVRLPLSDLDGPRVLDHDRAKGFSHTREGALLAALHIAIRASSQWGPAVFEPTITEQVVGPDADRLLEQARTQYEERRQEAGLPEGSPLGKAYVDEEAYRWQTYTRDAATVDIVSAGPDPRGTTVRASTRIQVVWQNGDWRVVAPLDGDWGTMATPLKSLDGYTRFEG</sequence>
<comment type="caution">
    <text evidence="2">The sequence shown here is derived from an EMBL/GenBank/DDBJ whole genome shotgun (WGS) entry which is preliminary data.</text>
</comment>
<dbReference type="EMBL" id="VIRM01000064">
    <property type="protein sequence ID" value="TQS13589.1"/>
    <property type="molecule type" value="Genomic_DNA"/>
</dbReference>
<evidence type="ECO:0000313" key="2">
    <source>
        <dbReference type="EMBL" id="TQS13589.1"/>
    </source>
</evidence>
<evidence type="ECO:0000313" key="3">
    <source>
        <dbReference type="Proteomes" id="UP000316541"/>
    </source>
</evidence>
<dbReference type="PROSITE" id="PS51257">
    <property type="entry name" value="PROKAR_LIPOPROTEIN"/>
    <property type="match status" value="1"/>
</dbReference>
<evidence type="ECO:0000259" key="1">
    <source>
        <dbReference type="Pfam" id="PF26526"/>
    </source>
</evidence>
<feature type="domain" description="DUF8175" evidence="1">
    <location>
        <begin position="15"/>
        <end position="202"/>
    </location>
</feature>
<dbReference type="Pfam" id="PF26526">
    <property type="entry name" value="DUF8175"/>
    <property type="match status" value="1"/>
</dbReference>
<accession>A0A544Y9Y5</accession>
<organism evidence="2 3">
    <name type="scientific">Microbispora hainanensis</name>
    <dbReference type="NCBI Taxonomy" id="568844"/>
    <lineage>
        <taxon>Bacteria</taxon>
        <taxon>Bacillati</taxon>
        <taxon>Actinomycetota</taxon>
        <taxon>Actinomycetes</taxon>
        <taxon>Streptosporangiales</taxon>
        <taxon>Streptosporangiaceae</taxon>
        <taxon>Microbispora</taxon>
    </lineage>
</organism>
<dbReference type="InterPro" id="IPR058488">
    <property type="entry name" value="DUF8175"/>
</dbReference>
<dbReference type="Proteomes" id="UP000316541">
    <property type="component" value="Unassembled WGS sequence"/>
</dbReference>
<proteinExistence type="predicted"/>
<reference evidence="2 3" key="1">
    <citation type="submission" date="2019-07" db="EMBL/GenBank/DDBJ databases">
        <title>Microbispora hainanensis DSM 45428.</title>
        <authorList>
            <person name="Thawai C."/>
        </authorList>
    </citation>
    <scope>NUCLEOTIDE SEQUENCE [LARGE SCALE GENOMIC DNA]</scope>
    <source>
        <strain evidence="2 3">DSM 45428</strain>
    </source>
</reference>
<gene>
    <name evidence="2" type="ORF">FLX08_35030</name>
</gene>
<name>A0A544Y9Y5_9ACTN</name>
<dbReference type="RefSeq" id="WP_142624561.1">
    <property type="nucleotide sequence ID" value="NZ_VIRM01000064.1"/>
</dbReference>